<dbReference type="PANTHER" id="PTHR37984:SF5">
    <property type="entry name" value="PROTEIN NYNRIN-LIKE"/>
    <property type="match status" value="1"/>
</dbReference>
<dbReference type="GO" id="GO:0015074">
    <property type="term" value="P:DNA integration"/>
    <property type="evidence" value="ECO:0007669"/>
    <property type="project" value="InterPro"/>
</dbReference>
<dbReference type="InterPro" id="IPR050951">
    <property type="entry name" value="Retrovirus_Pol_polyprotein"/>
</dbReference>
<gene>
    <name evidence="3" type="ORF">QE152_g40836</name>
</gene>
<dbReference type="GO" id="GO:0003676">
    <property type="term" value="F:nucleic acid binding"/>
    <property type="evidence" value="ECO:0007669"/>
    <property type="project" value="InterPro"/>
</dbReference>
<evidence type="ECO:0000313" key="4">
    <source>
        <dbReference type="Proteomes" id="UP001458880"/>
    </source>
</evidence>
<evidence type="ECO:0000259" key="2">
    <source>
        <dbReference type="PROSITE" id="PS50994"/>
    </source>
</evidence>
<feature type="compositionally biased region" description="Basic and acidic residues" evidence="1">
    <location>
        <begin position="337"/>
        <end position="351"/>
    </location>
</feature>
<accession>A0AAW1HF82</accession>
<dbReference type="Gene3D" id="3.30.420.10">
    <property type="entry name" value="Ribonuclease H-like superfamily/Ribonuclease H"/>
    <property type="match status" value="1"/>
</dbReference>
<name>A0AAW1HF82_POPJA</name>
<dbReference type="PROSITE" id="PS50994">
    <property type="entry name" value="INTEGRASE"/>
    <property type="match status" value="1"/>
</dbReference>
<dbReference type="Proteomes" id="UP001458880">
    <property type="component" value="Unassembled WGS sequence"/>
</dbReference>
<dbReference type="EMBL" id="JASPKY010001498">
    <property type="protein sequence ID" value="KAK9674806.1"/>
    <property type="molecule type" value="Genomic_DNA"/>
</dbReference>
<dbReference type="PANTHER" id="PTHR37984">
    <property type="entry name" value="PROTEIN CBG26694"/>
    <property type="match status" value="1"/>
</dbReference>
<dbReference type="SUPFAM" id="SSF53098">
    <property type="entry name" value="Ribonuclease H-like"/>
    <property type="match status" value="1"/>
</dbReference>
<comment type="caution">
    <text evidence="3">The sequence shown here is derived from an EMBL/GenBank/DDBJ whole genome shotgun (WGS) entry which is preliminary data.</text>
</comment>
<dbReference type="InterPro" id="IPR001584">
    <property type="entry name" value="Integrase_cat-core"/>
</dbReference>
<evidence type="ECO:0000256" key="1">
    <source>
        <dbReference type="SAM" id="MobiDB-lite"/>
    </source>
</evidence>
<dbReference type="Pfam" id="PF00665">
    <property type="entry name" value="rve"/>
    <property type="match status" value="1"/>
</dbReference>
<organism evidence="3 4">
    <name type="scientific">Popillia japonica</name>
    <name type="common">Japanese beetle</name>
    <dbReference type="NCBI Taxonomy" id="7064"/>
    <lineage>
        <taxon>Eukaryota</taxon>
        <taxon>Metazoa</taxon>
        <taxon>Ecdysozoa</taxon>
        <taxon>Arthropoda</taxon>
        <taxon>Hexapoda</taxon>
        <taxon>Insecta</taxon>
        <taxon>Pterygota</taxon>
        <taxon>Neoptera</taxon>
        <taxon>Endopterygota</taxon>
        <taxon>Coleoptera</taxon>
        <taxon>Polyphaga</taxon>
        <taxon>Scarabaeiformia</taxon>
        <taxon>Scarabaeidae</taxon>
        <taxon>Rutelinae</taxon>
        <taxon>Popillia</taxon>
    </lineage>
</organism>
<proteinExistence type="predicted"/>
<dbReference type="AlphaFoldDB" id="A0AAW1HF82"/>
<dbReference type="InterPro" id="IPR012337">
    <property type="entry name" value="RNaseH-like_sf"/>
</dbReference>
<dbReference type="InterPro" id="IPR036397">
    <property type="entry name" value="RNaseH_sf"/>
</dbReference>
<feature type="region of interest" description="Disordered" evidence="1">
    <location>
        <begin position="310"/>
        <end position="351"/>
    </location>
</feature>
<sequence>MRSYVKNHIRSCFDCLLTKIPGGKRPGRLHPLPPPSRPFSRIHIDHLGPFVKSKKGNAHLIVIVDALTKYVYLSPVRSTKTKYVITTLTDFILEYGLPEIIVSDRGTSYTAKEFTKFCDERGIQHILNSSRWPQANGQVERVNRTVVPVIMACMSEEDEWDKKIKEVQRNLNAAENKTTKMTAYEALYGYSPEFSRNTEGTMTTWHPPEELRKEMIERIKEMQSRYKDHYDKKRYDGVKYECGDVVVMLRAAEQTGQPTKTQAKYRGPLVVTECLPNDTYRVSDLRCNRGRTYTTTAHVAQLKIYQNHHDDIEGSGDETDTDRDSLIQSSEEEEKNSDEKERSEVNRKIGTQAEERIEGKRAVRRPRWLKEYVVEESDE</sequence>
<evidence type="ECO:0000313" key="3">
    <source>
        <dbReference type="EMBL" id="KAK9674806.1"/>
    </source>
</evidence>
<keyword evidence="4" id="KW-1185">Reference proteome</keyword>
<reference evidence="3 4" key="1">
    <citation type="journal article" date="2024" name="BMC Genomics">
        <title>De novo assembly and annotation of Popillia japonica's genome with initial clues to its potential as an invasive pest.</title>
        <authorList>
            <person name="Cucini C."/>
            <person name="Boschi S."/>
            <person name="Funari R."/>
            <person name="Cardaioli E."/>
            <person name="Iannotti N."/>
            <person name="Marturano G."/>
            <person name="Paoli F."/>
            <person name="Bruttini M."/>
            <person name="Carapelli A."/>
            <person name="Frati F."/>
            <person name="Nardi F."/>
        </authorList>
    </citation>
    <scope>NUCLEOTIDE SEQUENCE [LARGE SCALE GENOMIC DNA]</scope>
    <source>
        <strain evidence="3">DMR45628</strain>
    </source>
</reference>
<feature type="domain" description="Integrase catalytic" evidence="2">
    <location>
        <begin position="34"/>
        <end position="200"/>
    </location>
</feature>
<protein>
    <submittedName>
        <fullName evidence="3">Integrase core domain</fullName>
    </submittedName>
</protein>